<gene>
    <name evidence="3" type="ORF">SPRI_0065</name>
    <name evidence="4" type="ORF">SPRI_7288</name>
</gene>
<dbReference type="KEGG" id="spri:SPRI_0065"/>
<evidence type="ECO:0000313" key="5">
    <source>
        <dbReference type="Proteomes" id="UP000060513"/>
    </source>
</evidence>
<dbReference type="RefSeq" id="WP_005322151.1">
    <property type="nucleotide sequence ID" value="NZ_CP011340.1"/>
</dbReference>
<dbReference type="EMBL" id="CP011340">
    <property type="protein sequence ID" value="ALC25594.1"/>
    <property type="molecule type" value="Genomic_DNA"/>
</dbReference>
<evidence type="ECO:0000313" key="3">
    <source>
        <dbReference type="EMBL" id="ALC18371.1"/>
    </source>
</evidence>
<keyword evidence="2" id="KW-0812">Transmembrane</keyword>
<protein>
    <submittedName>
        <fullName evidence="4">Uncharacterized protein</fullName>
    </submittedName>
</protein>
<keyword evidence="2" id="KW-1133">Transmembrane helix</keyword>
<dbReference type="PATRIC" id="fig|38300.4.peg.72"/>
<dbReference type="Proteomes" id="UP000060513">
    <property type="component" value="Chromosome"/>
</dbReference>
<name>A0A0M5IVB6_STRPR</name>
<feature type="transmembrane region" description="Helical" evidence="2">
    <location>
        <begin position="6"/>
        <end position="24"/>
    </location>
</feature>
<dbReference type="KEGG" id="spri:SPRI_7288"/>
<evidence type="ECO:0000313" key="4">
    <source>
        <dbReference type="EMBL" id="ALC25594.1"/>
    </source>
</evidence>
<evidence type="ECO:0000256" key="1">
    <source>
        <dbReference type="SAM" id="MobiDB-lite"/>
    </source>
</evidence>
<dbReference type="AlphaFoldDB" id="A0A0M5IVB6"/>
<accession>A0A0M5IVB6</accession>
<feature type="region of interest" description="Disordered" evidence="1">
    <location>
        <begin position="30"/>
        <end position="67"/>
    </location>
</feature>
<dbReference type="EMBL" id="CP011340">
    <property type="protein sequence ID" value="ALC18371.1"/>
    <property type="molecule type" value="Genomic_DNA"/>
</dbReference>
<keyword evidence="2" id="KW-0472">Membrane</keyword>
<evidence type="ECO:0000256" key="2">
    <source>
        <dbReference type="SAM" id="Phobius"/>
    </source>
</evidence>
<dbReference type="GeneID" id="97231687"/>
<sequence>MELWVAISGFAAVIVLYGVIQWAIDVRRERDHGSNSHWQTPVGPADHAGGASGQTFSMGDGGGESPS</sequence>
<proteinExistence type="predicted"/>
<organism evidence="4">
    <name type="scientific">Streptomyces pristinaespiralis</name>
    <dbReference type="NCBI Taxonomy" id="38300"/>
    <lineage>
        <taxon>Bacteria</taxon>
        <taxon>Bacillati</taxon>
        <taxon>Actinomycetota</taxon>
        <taxon>Actinomycetes</taxon>
        <taxon>Kitasatosporales</taxon>
        <taxon>Streptomycetaceae</taxon>
        <taxon>Streptomyces</taxon>
    </lineage>
</organism>
<reference evidence="4 5" key="1">
    <citation type="submission" date="2015-08" db="EMBL/GenBank/DDBJ databases">
        <title>Genome sequence of the pristinamycin over-producing bacterium Streptomyces pristinaespiralis HCCB10218.</title>
        <authorList>
            <person name="Tian J."/>
            <person name="Yang J."/>
            <person name="Li L."/>
            <person name="Ruan L."/>
            <person name="Wei W."/>
            <person name="Zheng G."/>
            <person name="Wei Z."/>
            <person name="Yang S."/>
            <person name="Ge M."/>
            <person name="Jiang W."/>
            <person name="Lu Y."/>
        </authorList>
    </citation>
    <scope>NUCLEOTIDE SEQUENCE [LARGE SCALE GENOMIC DNA]</scope>
    <source>
        <strain evidence="4 5">HCCB 10218</strain>
    </source>
</reference>